<keyword evidence="4" id="KW-0496">Mitochondrion</keyword>
<keyword evidence="5" id="KW-1185">Reference proteome</keyword>
<dbReference type="RefSeq" id="YP_004376349.1">
    <property type="nucleotide sequence ID" value="NC_015400.1"/>
</dbReference>
<organism>
    <name type="scientific">Moniliophthora roreri (strain MCA 2997)</name>
    <name type="common">Cocoa frosty pod rot fungus</name>
    <name type="synonym">Crinipellis roreri</name>
    <dbReference type="NCBI Taxonomy" id="1381753"/>
    <lineage>
        <taxon>Eukaryota</taxon>
        <taxon>Fungi</taxon>
        <taxon>Dikarya</taxon>
        <taxon>Basidiomycota</taxon>
        <taxon>Agaricomycotina</taxon>
        <taxon>Agaricomycetes</taxon>
        <taxon>Agaricomycetidae</taxon>
        <taxon>Agaricales</taxon>
        <taxon>Marasmiineae</taxon>
        <taxon>Marasmiaceae</taxon>
        <taxon>Moniliophthora</taxon>
    </lineage>
</organism>
<keyword evidence="2" id="KW-0732">Signal</keyword>
<comment type="function">
    <text evidence="1">Mitochondrial DNA endonuclease involved in intron homing.</text>
</comment>
<dbReference type="SUPFAM" id="SSF55608">
    <property type="entry name" value="Homing endonucleases"/>
    <property type="match status" value="2"/>
</dbReference>
<dbReference type="Proteomes" id="UP000017559">
    <property type="component" value="Mitochondrion"/>
</dbReference>
<dbReference type="InterPro" id="IPR004860">
    <property type="entry name" value="LAGLIDADG_dom"/>
</dbReference>
<dbReference type="GO" id="GO:0004519">
    <property type="term" value="F:endonuclease activity"/>
    <property type="evidence" value="ECO:0007669"/>
    <property type="project" value="InterPro"/>
</dbReference>
<evidence type="ECO:0000256" key="2">
    <source>
        <dbReference type="SAM" id="SignalP"/>
    </source>
</evidence>
<dbReference type="Pfam" id="PF00961">
    <property type="entry name" value="LAGLIDADG_1"/>
    <property type="match status" value="2"/>
</dbReference>
<dbReference type="AlphaFoldDB" id="F2WVH8"/>
<accession>F2WVH8</accession>
<dbReference type="PANTHER" id="PTHR36181:SF1">
    <property type="entry name" value="LAGLIDADG ENDONUCLEASE"/>
    <property type="match status" value="1"/>
</dbReference>
<proteinExistence type="predicted"/>
<feature type="signal peptide" evidence="2">
    <location>
        <begin position="1"/>
        <end position="19"/>
    </location>
</feature>
<geneLocation type="mitochondrion" evidence="4"/>
<protein>
    <submittedName>
        <fullName evidence="4">Intronic ORF at intron 2 of cox1</fullName>
    </submittedName>
</protein>
<dbReference type="EMBL" id="HQ259115">
    <property type="protein sequence ID" value="ADO51559.1"/>
    <property type="molecule type" value="Genomic_DNA"/>
</dbReference>
<evidence type="ECO:0000259" key="3">
    <source>
        <dbReference type="Pfam" id="PF00961"/>
    </source>
</evidence>
<dbReference type="FunFam" id="3.10.28.10:FF:000007">
    <property type="entry name" value="Intron-encoded DNA endonuclease aI3"/>
    <property type="match status" value="1"/>
</dbReference>
<sequence length="357" mass="41241">MLLLLTLPVLAGKLNIAPALNLAICWKHFLNFTVPCLWEGESQSAGKLFDLNHLIILREYTPEIICCNSILINPSNNYKFISYLTGLIEGDGTIIVPKTERSPKGKLNYPSIQIVFHLKDLPLALLVQKNLGCGSLIRKKGVNAYIFYINDQKGILNLVNLLNGNMKTPKMNSLYKLIDWLNNKKPNLNLCKLPLNTDSLSKDAWLSGIIESDGHFSVRTSMTGKYPKIECKFELSQRQIDHLGYSNELFLANIAKFLNVSIKNTRENTLHPQYRLRTTSLETNLRLVNYLNEFPLFGSKYLDYKNWKEIINLFHAEPRFKYSKENIEKVLEIKSEMNDKRTNFTWDHLNKFYNLDY</sequence>
<dbReference type="GeneID" id="10446035"/>
<name>F2WVH8_MONRO</name>
<dbReference type="InterPro" id="IPR051289">
    <property type="entry name" value="LAGLIDADG_Endonuclease"/>
</dbReference>
<evidence type="ECO:0000313" key="5">
    <source>
        <dbReference type="Proteomes" id="UP000017559"/>
    </source>
</evidence>
<reference evidence="4" key="1">
    <citation type="submission" date="2010-09" db="EMBL/GenBank/DDBJ databases">
        <authorList>
            <person name="Garcia O."/>
            <person name="Costa G.G.L."/>
            <person name="Tiburcio R.A."/>
            <person name="Medrano F.J."/>
            <person name="Carazzolle M.F."/>
            <person name="Thomazella D.T."/>
            <person name="Schuster S.C."/>
            <person name="Carlson J.E."/>
            <person name="Guiltinan M.J."/>
            <person name="Bailey B.A."/>
            <person name="Mieckowski P."/>
            <person name="Pereira G.A.G."/>
            <person name="Meinhardt L.W."/>
        </authorList>
    </citation>
    <scope>NUCLEOTIDE SEQUENCE</scope>
</reference>
<dbReference type="STRING" id="1381753.F2WVH8"/>
<feature type="domain" description="Homing endonuclease LAGLIDADG" evidence="3">
    <location>
        <begin position="84"/>
        <end position="179"/>
    </location>
</feature>
<dbReference type="Gene3D" id="3.10.28.10">
    <property type="entry name" value="Homing endonucleases"/>
    <property type="match status" value="2"/>
</dbReference>
<evidence type="ECO:0000256" key="1">
    <source>
        <dbReference type="ARBA" id="ARBA00002670"/>
    </source>
</evidence>
<reference key="2">
    <citation type="journal article" date="2012" name="Fungal Biol.">
        <title>The mitochondrial genome of Moniliophthora roreri, the frosty pod rot pathogen of cacao.</title>
        <authorList>
            <person name="Costa G.G.L."/>
            <person name="Cabrera O.G."/>
            <person name="Tiburcio R.A."/>
            <person name="Medrano F.J."/>
            <person name="Carazzolle M.F."/>
            <person name="Thomazella D.P.T."/>
            <person name="Schuster S.C."/>
            <person name="Carlson J.E."/>
            <person name="Guiltinan M.J."/>
            <person name="Bailey B.A."/>
            <person name="Mieczkowski P."/>
            <person name="Pereira G.A.G."/>
            <person name="Meinhardt L.W."/>
        </authorList>
    </citation>
    <scope>NUCLEOTIDE SEQUENCE [LARGE SCALE GENOMIC DNA]</scope>
    <source>
        <strain>MCA 2997</strain>
    </source>
</reference>
<dbReference type="PANTHER" id="PTHR36181">
    <property type="entry name" value="INTRON-ENCODED ENDONUCLEASE AI3-RELATED"/>
    <property type="match status" value="1"/>
</dbReference>
<feature type="chain" id="PRO_5003289000" evidence="2">
    <location>
        <begin position="20"/>
        <end position="357"/>
    </location>
</feature>
<feature type="domain" description="Homing endonuclease LAGLIDADG" evidence="3">
    <location>
        <begin position="206"/>
        <end position="311"/>
    </location>
</feature>
<dbReference type="InterPro" id="IPR027434">
    <property type="entry name" value="Homing_endonucl"/>
</dbReference>
<dbReference type="GO" id="GO:0005739">
    <property type="term" value="C:mitochondrion"/>
    <property type="evidence" value="ECO:0007669"/>
    <property type="project" value="UniProtKB-ARBA"/>
</dbReference>
<evidence type="ECO:0000313" key="4">
    <source>
        <dbReference type="EMBL" id="ADO51559.1"/>
    </source>
</evidence>
<gene>
    <name evidence="4" type="primary">oi2cox1</name>
</gene>